<dbReference type="InterPro" id="IPR014721">
    <property type="entry name" value="Ribsml_uS5_D2-typ_fold_subgr"/>
</dbReference>
<keyword evidence="6" id="KW-1185">Reference proteome</keyword>
<dbReference type="InterPro" id="IPR027417">
    <property type="entry name" value="P-loop_NTPase"/>
</dbReference>
<dbReference type="NCBIfam" id="TIGR00368">
    <property type="entry name" value="YifB family Mg chelatase-like AAA ATPase"/>
    <property type="match status" value="1"/>
</dbReference>
<accession>A0A545T4R6</accession>
<dbReference type="NCBIfam" id="NF007365">
    <property type="entry name" value="PRK09862.1"/>
    <property type="match status" value="1"/>
</dbReference>
<dbReference type="InterPro" id="IPR025158">
    <property type="entry name" value="Mg_chelat-rel_C"/>
</dbReference>
<dbReference type="InterPro" id="IPR000523">
    <property type="entry name" value="Mg_chelatse_chII-like_cat_dom"/>
</dbReference>
<dbReference type="AlphaFoldDB" id="A0A545T4R6"/>
<dbReference type="Pfam" id="PF01078">
    <property type="entry name" value="Mg_chelatase"/>
    <property type="match status" value="1"/>
</dbReference>
<dbReference type="PRINTS" id="PR01657">
    <property type="entry name" value="MCMFAMILY"/>
</dbReference>
<dbReference type="SUPFAM" id="SSF52540">
    <property type="entry name" value="P-loop containing nucleoside triphosphate hydrolases"/>
    <property type="match status" value="1"/>
</dbReference>
<dbReference type="SMART" id="SM00382">
    <property type="entry name" value="AAA"/>
    <property type="match status" value="1"/>
</dbReference>
<dbReference type="OrthoDB" id="9813147at2"/>
<dbReference type="Pfam" id="PF13541">
    <property type="entry name" value="ChlI"/>
    <property type="match status" value="1"/>
</dbReference>
<name>A0A545T4R6_9GAMM</name>
<protein>
    <submittedName>
        <fullName evidence="5">YifB family Mg chelatase-like AAA ATPase</fullName>
    </submittedName>
</protein>
<organism evidence="5 6">
    <name type="scientific">Aliikangiella marina</name>
    <dbReference type="NCBI Taxonomy" id="1712262"/>
    <lineage>
        <taxon>Bacteria</taxon>
        <taxon>Pseudomonadati</taxon>
        <taxon>Pseudomonadota</taxon>
        <taxon>Gammaproteobacteria</taxon>
        <taxon>Oceanospirillales</taxon>
        <taxon>Pleioneaceae</taxon>
        <taxon>Aliikangiella</taxon>
    </lineage>
</organism>
<dbReference type="InterPro" id="IPR003593">
    <property type="entry name" value="AAA+_ATPase"/>
</dbReference>
<dbReference type="RefSeq" id="WP_142943559.1">
    <property type="nucleotide sequence ID" value="NZ_VIKR01000005.1"/>
</dbReference>
<gene>
    <name evidence="5" type="ORF">FLL45_18600</name>
</gene>
<dbReference type="InterPro" id="IPR045006">
    <property type="entry name" value="CHLI-like"/>
</dbReference>
<sequence length="506" mass="55460">MALSIVYTRAGIGIEAPLVTVETHLSNGLPCLNIVGLPEAAVKESKDRVRSALINANFEFPARRITINLAPADLPKDGGRFDLPIALGILLASRQIKVDDIEAYEFMGELALSGELRSVNGVLPGALAAKKAQRKLMVPLQNLSEAQLVGSSQAVGCNHLLQVCAFLHGQREIDIEDLPATKKVIEPQPDLIEVKGQYAAKRALEVAAAGRHNLLFIGPPGTGKTMLATRLAGILPEMSEQEAIESAAITSVSHQGLDTNNWRQRPFRSPHHTASAAALVGGGSNPKPGEISLAHHGVLFLDELPEFDRHVLEVLREPLESGTVTISRATRQAEYPANFQFLAAMNPCPCGHFGNPKGVCRCTSDKIRRYLLKLSGPFIDRIDMHVDVPAMTQEELKAIPDTNAEPSEIVRQRVITAMEHQIESRGKYNSMLNPRELEKQIQFDEGAEDFILAVLEKLKFSARAYHRILRVSRTIADLGGHKKVTQAHLAEALSYRRLERMLMQVA</sequence>
<evidence type="ECO:0000256" key="2">
    <source>
        <dbReference type="ARBA" id="ARBA00022741"/>
    </source>
</evidence>
<keyword evidence="3" id="KW-0067">ATP-binding</keyword>
<dbReference type="GO" id="GO:0005524">
    <property type="term" value="F:ATP binding"/>
    <property type="evidence" value="ECO:0007669"/>
    <property type="project" value="UniProtKB-KW"/>
</dbReference>
<evidence type="ECO:0000313" key="6">
    <source>
        <dbReference type="Proteomes" id="UP000317839"/>
    </source>
</evidence>
<evidence type="ECO:0000256" key="1">
    <source>
        <dbReference type="ARBA" id="ARBA00006354"/>
    </source>
</evidence>
<dbReference type="InterPro" id="IPR004482">
    <property type="entry name" value="Mg_chelat-rel"/>
</dbReference>
<proteinExistence type="inferred from homology"/>
<dbReference type="Gene3D" id="3.40.50.300">
    <property type="entry name" value="P-loop containing nucleotide triphosphate hydrolases"/>
    <property type="match status" value="1"/>
</dbReference>
<dbReference type="EMBL" id="VIKR01000005">
    <property type="protein sequence ID" value="TQV72229.1"/>
    <property type="molecule type" value="Genomic_DNA"/>
</dbReference>
<reference evidence="5 6" key="1">
    <citation type="submission" date="2019-06" db="EMBL/GenBank/DDBJ databases">
        <title>Draft genome of Aliikangiella marina GYP-15.</title>
        <authorList>
            <person name="Wang G."/>
        </authorList>
    </citation>
    <scope>NUCLEOTIDE SEQUENCE [LARGE SCALE GENOMIC DNA]</scope>
    <source>
        <strain evidence="5 6">GYP-15</strain>
    </source>
</reference>
<dbReference type="SUPFAM" id="SSF54211">
    <property type="entry name" value="Ribosomal protein S5 domain 2-like"/>
    <property type="match status" value="1"/>
</dbReference>
<dbReference type="Proteomes" id="UP000317839">
    <property type="component" value="Unassembled WGS sequence"/>
</dbReference>
<dbReference type="PANTHER" id="PTHR32039:SF7">
    <property type="entry name" value="COMPETENCE PROTEIN COMM"/>
    <property type="match status" value="1"/>
</dbReference>
<dbReference type="GO" id="GO:0003677">
    <property type="term" value="F:DNA binding"/>
    <property type="evidence" value="ECO:0007669"/>
    <property type="project" value="InterPro"/>
</dbReference>
<keyword evidence="2" id="KW-0547">Nucleotide-binding</keyword>
<comment type="caution">
    <text evidence="5">The sequence shown here is derived from an EMBL/GenBank/DDBJ whole genome shotgun (WGS) entry which is preliminary data.</text>
</comment>
<dbReference type="PANTHER" id="PTHR32039">
    <property type="entry name" value="MAGNESIUM-CHELATASE SUBUNIT CHLI"/>
    <property type="match status" value="1"/>
</dbReference>
<evidence type="ECO:0000313" key="5">
    <source>
        <dbReference type="EMBL" id="TQV72229.1"/>
    </source>
</evidence>
<dbReference type="InterPro" id="IPR020568">
    <property type="entry name" value="Ribosomal_Su5_D2-typ_SF"/>
</dbReference>
<evidence type="ECO:0000259" key="4">
    <source>
        <dbReference type="SMART" id="SM00382"/>
    </source>
</evidence>
<comment type="similarity">
    <text evidence="1">Belongs to the Mg-chelatase subunits D/I family. ComM subfamily.</text>
</comment>
<dbReference type="Gene3D" id="3.30.230.10">
    <property type="match status" value="1"/>
</dbReference>
<dbReference type="Pfam" id="PF13335">
    <property type="entry name" value="Mg_chelatase_C"/>
    <property type="match status" value="1"/>
</dbReference>
<evidence type="ECO:0000256" key="3">
    <source>
        <dbReference type="ARBA" id="ARBA00022840"/>
    </source>
</evidence>
<dbReference type="InterPro" id="IPR001208">
    <property type="entry name" value="MCM_dom"/>
</dbReference>
<feature type="domain" description="AAA+ ATPase" evidence="4">
    <location>
        <begin position="210"/>
        <end position="392"/>
    </location>
</feature>